<accession>A0A7T4R296</accession>
<protein>
    <submittedName>
        <fullName evidence="2">Glycosyltransferase</fullName>
    </submittedName>
</protein>
<dbReference type="GO" id="GO:0016757">
    <property type="term" value="F:glycosyltransferase activity"/>
    <property type="evidence" value="ECO:0007669"/>
    <property type="project" value="InterPro"/>
</dbReference>
<sequence length="344" mass="39302">MERINNIAINPTGIGGTQTFSRVLMGAFPNVTTFCFSPNKEYYNAPFKVIEAKRSNPLYAITGFGRKAACSAPALENAITIFNCPCDLDFYKYSEIRDGRCIFVAHFPASHFYESRNYLAKNQRSRIRKLRLMRKIVCFSRQEVFNLSNLLGISTEHIVHLFHTVELNPRVESKNFKPNIVNVCRFDNSKKRLDQFIEVARRNESYNFHLYGDGVDLKFIEKLGEGVGNLFIHPPATDLIDVYASSGILLVTSDTEAFGISILEALSQGTPVLIAKNTFENARKLVLDDYNGFVCELFNHDIISERLKYIQGDYRRFSKNSLLSFRPYSKSAFKEKWAELFSAL</sequence>
<dbReference type="InterPro" id="IPR001296">
    <property type="entry name" value="Glyco_trans_1"/>
</dbReference>
<reference evidence="2 3" key="1">
    <citation type="submission" date="2020-12" db="EMBL/GenBank/DDBJ databases">
        <authorList>
            <person name="Shan Y."/>
        </authorList>
    </citation>
    <scope>NUCLEOTIDE SEQUENCE [LARGE SCALE GENOMIC DNA]</scope>
    <source>
        <strain evidence="3">csc3.9</strain>
    </source>
</reference>
<dbReference type="RefSeq" id="WP_198570575.1">
    <property type="nucleotide sequence ID" value="NZ_CP066167.1"/>
</dbReference>
<dbReference type="EMBL" id="CP066167">
    <property type="protein sequence ID" value="QQD19090.1"/>
    <property type="molecule type" value="Genomic_DNA"/>
</dbReference>
<dbReference type="SUPFAM" id="SSF53756">
    <property type="entry name" value="UDP-Glycosyltransferase/glycogen phosphorylase"/>
    <property type="match status" value="1"/>
</dbReference>
<dbReference type="PANTHER" id="PTHR12526">
    <property type="entry name" value="GLYCOSYLTRANSFERASE"/>
    <property type="match status" value="1"/>
</dbReference>
<feature type="domain" description="Glycosyl transferase family 1" evidence="1">
    <location>
        <begin position="177"/>
        <end position="311"/>
    </location>
</feature>
<name>A0A7T4R296_9GAMM</name>
<evidence type="ECO:0000313" key="2">
    <source>
        <dbReference type="EMBL" id="QQD19090.1"/>
    </source>
</evidence>
<dbReference type="Proteomes" id="UP000596063">
    <property type="component" value="Chromosome"/>
</dbReference>
<dbReference type="GO" id="GO:1901135">
    <property type="term" value="P:carbohydrate derivative metabolic process"/>
    <property type="evidence" value="ECO:0007669"/>
    <property type="project" value="UniProtKB-ARBA"/>
</dbReference>
<gene>
    <name evidence="2" type="ORF">I6N98_04335</name>
</gene>
<evidence type="ECO:0000259" key="1">
    <source>
        <dbReference type="Pfam" id="PF00534"/>
    </source>
</evidence>
<dbReference type="Pfam" id="PF00534">
    <property type="entry name" value="Glycos_transf_1"/>
    <property type="match status" value="1"/>
</dbReference>
<proteinExistence type="predicted"/>
<organism evidence="2 3">
    <name type="scientific">Spongiibacter nanhainus</name>
    <dbReference type="NCBI Taxonomy" id="2794344"/>
    <lineage>
        <taxon>Bacteria</taxon>
        <taxon>Pseudomonadati</taxon>
        <taxon>Pseudomonadota</taxon>
        <taxon>Gammaproteobacteria</taxon>
        <taxon>Cellvibrionales</taxon>
        <taxon>Spongiibacteraceae</taxon>
        <taxon>Spongiibacter</taxon>
    </lineage>
</organism>
<keyword evidence="2" id="KW-0808">Transferase</keyword>
<evidence type="ECO:0000313" key="3">
    <source>
        <dbReference type="Proteomes" id="UP000596063"/>
    </source>
</evidence>
<dbReference type="AlphaFoldDB" id="A0A7T4R296"/>
<keyword evidence="3" id="KW-1185">Reference proteome</keyword>
<dbReference type="KEGG" id="snan:I6N98_04335"/>
<dbReference type="Gene3D" id="3.40.50.2000">
    <property type="entry name" value="Glycogen Phosphorylase B"/>
    <property type="match status" value="1"/>
</dbReference>